<name>A0ABP9S273_9ACTN</name>
<evidence type="ECO:0000313" key="3">
    <source>
        <dbReference type="Proteomes" id="UP001501570"/>
    </source>
</evidence>
<feature type="compositionally biased region" description="Polar residues" evidence="1">
    <location>
        <begin position="92"/>
        <end position="107"/>
    </location>
</feature>
<evidence type="ECO:0000256" key="1">
    <source>
        <dbReference type="SAM" id="MobiDB-lite"/>
    </source>
</evidence>
<gene>
    <name evidence="2" type="ORF">GCM10023322_42690</name>
</gene>
<keyword evidence="3" id="KW-1185">Reference proteome</keyword>
<reference evidence="3" key="1">
    <citation type="journal article" date="2019" name="Int. J. Syst. Evol. Microbiol.">
        <title>The Global Catalogue of Microorganisms (GCM) 10K type strain sequencing project: providing services to taxonomists for standard genome sequencing and annotation.</title>
        <authorList>
            <consortium name="The Broad Institute Genomics Platform"/>
            <consortium name="The Broad Institute Genome Sequencing Center for Infectious Disease"/>
            <person name="Wu L."/>
            <person name="Ma J."/>
        </authorList>
    </citation>
    <scope>NUCLEOTIDE SEQUENCE [LARGE SCALE GENOMIC DNA]</scope>
    <source>
        <strain evidence="3">JCM 18304</strain>
    </source>
</reference>
<feature type="compositionally biased region" description="Low complexity" evidence="1">
    <location>
        <begin position="69"/>
        <end position="91"/>
    </location>
</feature>
<sequence>MDERPDQPDPELDTEAIDRDPDLNATIDRDTDLDELSDGGPIRAPGGRSTAAGTTLNRSAAAGGPGRPAPTGRKPRPGSGPTTTGDATTGGMNTPTEMSTSDANSTGQVGGAPEPGSDAHRSWGPDREEPDRSF</sequence>
<organism evidence="2 3">
    <name type="scientific">Rugosimonospora acidiphila</name>
    <dbReference type="NCBI Taxonomy" id="556531"/>
    <lineage>
        <taxon>Bacteria</taxon>
        <taxon>Bacillati</taxon>
        <taxon>Actinomycetota</taxon>
        <taxon>Actinomycetes</taxon>
        <taxon>Micromonosporales</taxon>
        <taxon>Micromonosporaceae</taxon>
        <taxon>Rugosimonospora</taxon>
    </lineage>
</organism>
<evidence type="ECO:0008006" key="4">
    <source>
        <dbReference type="Google" id="ProtNLM"/>
    </source>
</evidence>
<feature type="region of interest" description="Disordered" evidence="1">
    <location>
        <begin position="1"/>
        <end position="134"/>
    </location>
</feature>
<protein>
    <recommendedName>
        <fullName evidence="4">Chemotaxis protein</fullName>
    </recommendedName>
</protein>
<dbReference type="RefSeq" id="WP_345632067.1">
    <property type="nucleotide sequence ID" value="NZ_BAABJQ010000012.1"/>
</dbReference>
<dbReference type="EMBL" id="BAABJQ010000012">
    <property type="protein sequence ID" value="GAA5189572.1"/>
    <property type="molecule type" value="Genomic_DNA"/>
</dbReference>
<evidence type="ECO:0000313" key="2">
    <source>
        <dbReference type="EMBL" id="GAA5189572.1"/>
    </source>
</evidence>
<proteinExistence type="predicted"/>
<dbReference type="Proteomes" id="UP001501570">
    <property type="component" value="Unassembled WGS sequence"/>
</dbReference>
<accession>A0ABP9S273</accession>
<feature type="compositionally biased region" description="Basic and acidic residues" evidence="1">
    <location>
        <begin position="16"/>
        <end position="30"/>
    </location>
</feature>
<comment type="caution">
    <text evidence="2">The sequence shown here is derived from an EMBL/GenBank/DDBJ whole genome shotgun (WGS) entry which is preliminary data.</text>
</comment>
<feature type="compositionally biased region" description="Basic and acidic residues" evidence="1">
    <location>
        <begin position="117"/>
        <end position="134"/>
    </location>
</feature>